<keyword evidence="3" id="KW-1185">Reference proteome</keyword>
<evidence type="ECO:0000313" key="3">
    <source>
        <dbReference type="Proteomes" id="UP000609531"/>
    </source>
</evidence>
<dbReference type="InterPro" id="IPR003779">
    <property type="entry name" value="CMD-like"/>
</dbReference>
<dbReference type="EMBL" id="JAEKJA010000007">
    <property type="protein sequence ID" value="MBJ3776305.1"/>
    <property type="molecule type" value="Genomic_DNA"/>
</dbReference>
<feature type="domain" description="Carboxymuconolactone decarboxylase-like" evidence="1">
    <location>
        <begin position="35"/>
        <end position="113"/>
    </location>
</feature>
<organism evidence="2 3">
    <name type="scientific">Acuticoccus mangrovi</name>
    <dbReference type="NCBI Taxonomy" id="2796142"/>
    <lineage>
        <taxon>Bacteria</taxon>
        <taxon>Pseudomonadati</taxon>
        <taxon>Pseudomonadota</taxon>
        <taxon>Alphaproteobacteria</taxon>
        <taxon>Hyphomicrobiales</taxon>
        <taxon>Amorphaceae</taxon>
        <taxon>Acuticoccus</taxon>
    </lineage>
</organism>
<dbReference type="Pfam" id="PF02627">
    <property type="entry name" value="CMD"/>
    <property type="match status" value="1"/>
</dbReference>
<dbReference type="InterPro" id="IPR029032">
    <property type="entry name" value="AhpD-like"/>
</dbReference>
<dbReference type="GO" id="GO:0051920">
    <property type="term" value="F:peroxiredoxin activity"/>
    <property type="evidence" value="ECO:0007669"/>
    <property type="project" value="InterPro"/>
</dbReference>
<comment type="caution">
    <text evidence="2">The sequence shown here is derived from an EMBL/GenBank/DDBJ whole genome shotgun (WGS) entry which is preliminary data.</text>
</comment>
<accession>A0A934MGV4</accession>
<dbReference type="RefSeq" id="WP_198882173.1">
    <property type="nucleotide sequence ID" value="NZ_JAEKJA010000007.1"/>
</dbReference>
<protein>
    <submittedName>
        <fullName evidence="2">Carboxymuconolactone decarboxylase family protein</fullName>
    </submittedName>
</protein>
<reference evidence="2" key="1">
    <citation type="submission" date="2020-12" db="EMBL/GenBank/DDBJ databases">
        <title>Bacterial taxonomy.</title>
        <authorList>
            <person name="Pan X."/>
        </authorList>
    </citation>
    <scope>NUCLEOTIDE SEQUENCE</scope>
    <source>
        <strain evidence="2">B2012</strain>
    </source>
</reference>
<dbReference type="SUPFAM" id="SSF69118">
    <property type="entry name" value="AhpD-like"/>
    <property type="match status" value="1"/>
</dbReference>
<dbReference type="Proteomes" id="UP000609531">
    <property type="component" value="Unassembled WGS sequence"/>
</dbReference>
<evidence type="ECO:0000313" key="2">
    <source>
        <dbReference type="EMBL" id="MBJ3776305.1"/>
    </source>
</evidence>
<proteinExistence type="predicted"/>
<sequence>MAKDEVTALEERLATIKAERGYLLPHHGLLAVAAPEFLDAYGAAYRAMTLASRTLDAHTKEFVWLAILIATDEAEATHHLKKFADAGGTAAEFDAVVRLAALARGTAAYRFVAAHWQVHRPDYDARAAIRSAREDVVARFGADPTHALLADAAMRVCLDQWDELAHAIEDAYAAGIGEDVLAETLGLTMFPASVPRFVRAAGVWLDLIRAGRVAASPRYLAWASLSGQGGYDEAAGKTA</sequence>
<gene>
    <name evidence="2" type="ORF">JCR33_11430</name>
</gene>
<dbReference type="AlphaFoldDB" id="A0A934MGV4"/>
<dbReference type="Gene3D" id="1.20.1290.10">
    <property type="entry name" value="AhpD-like"/>
    <property type="match status" value="1"/>
</dbReference>
<name>A0A934MGV4_9HYPH</name>
<evidence type="ECO:0000259" key="1">
    <source>
        <dbReference type="Pfam" id="PF02627"/>
    </source>
</evidence>